<feature type="compositionally biased region" description="Low complexity" evidence="2">
    <location>
        <begin position="237"/>
        <end position="268"/>
    </location>
</feature>
<evidence type="ECO:0000256" key="2">
    <source>
        <dbReference type="SAM" id="MobiDB-lite"/>
    </source>
</evidence>
<comment type="caution">
    <text evidence="3">The sequence shown here is derived from an EMBL/GenBank/DDBJ whole genome shotgun (WGS) entry which is preliminary data.</text>
</comment>
<gene>
    <name evidence="3" type="ORF">B0H15DRAFT_1024922</name>
</gene>
<feature type="region of interest" description="Disordered" evidence="2">
    <location>
        <begin position="424"/>
        <end position="448"/>
    </location>
</feature>
<evidence type="ECO:0000256" key="1">
    <source>
        <dbReference type="SAM" id="Coils"/>
    </source>
</evidence>
<sequence>MPVPSESPAVLKTNVETNVDMDVDAETATIENGDRNENENEPTQMQQTEREREGTTKRETAAATGMLYKGKALRSWPQLPPEVIRLIATYHLYAATTAALLPAAWAFRVPRGTLLAPMYTLLLGAHHSPDDEADLDKIADDTRDREKDRERERESERERERERAELAQRPWEARMLYVAVRDTRTLERFMRVCPQWGLAVEHHAFWRAALAVLDPHDACAQYGWVQPPAPPPPPPQSHSNSNTHLNSNSNSNSNSNANSHSNSNAHAHAPPPLRLSPYAHFRAVLHHACLPCRLAAPRTSAGLGAAYRSTAAAFPSPPTSSALVDAGPGPLALCREHHAARTTWCGVCLRDAPRARRAAREGVRAAQEELARAEGRLRGARWEDAAGGAADAKAAVDRATEARQRASDALGRALAAEAGACGAGPWEGGGREAREGREGAGAGEGVAENEDERAFGGAVATCRACRSEGLWRAAVALAAEVAGPPGGEGEAKSAWDGGAELLGALGGRDAAGRWAPPDPFVRAAVGAFVELGEGTVARVLDVARECGWLRVRTRWTELIGQALAARRFNAEAGGAGAGTDIHGGVGHAFANSAANVAAYARAGYTTSTGADADFEFASGEEEEEYDSEEYEDEDESEAERGAAARRAEEAVEASVRELALGDWARGRILDGAWVAPADLYYGVRVGGLDGPDNPVAAVHPVAWAISAPPSPAQPPADADFDAEAGLEERTHPGPRSSTPPTYALAEAAHNAHTRQMRAVLLPALHNLVRRAVVECALDAEDGGGQRDPAVRIARMGLEDVVRALREEEGLWFDGVDWRERRRNARAEAAEAEAARGLSARSDGSSEGTARTSAGTSPGLSVSTRGTTPSPPPPGEGEADAQEKGEERAREREREREREQDRPPAIPVMPVLDPPRLLRAIPYVPETIAHLPPYSMDTLRYVWREACAPLYHCRCSICERAAAIAQAALGPETAVHQQVQPQPPPQQPHAPHEPPVESERDAADAYWRQAVQDGPGARELALVAAEMDFDDYSDVECGPDDGAGKEAFALAPSAWVEGRKRSVDELEGDGEGGAGAGAESAADAHGDAPAKRARTGARGVGA</sequence>
<feature type="region of interest" description="Disordered" evidence="2">
    <location>
        <begin position="1"/>
        <end position="58"/>
    </location>
</feature>
<feature type="region of interest" description="Disordered" evidence="2">
    <location>
        <begin position="831"/>
        <end position="909"/>
    </location>
</feature>
<feature type="region of interest" description="Disordered" evidence="2">
    <location>
        <begin position="616"/>
        <end position="643"/>
    </location>
</feature>
<keyword evidence="1" id="KW-0175">Coiled coil</keyword>
<feature type="region of interest" description="Disordered" evidence="2">
    <location>
        <begin position="1054"/>
        <end position="1101"/>
    </location>
</feature>
<name>A0AAD6XIH3_9AGAR</name>
<evidence type="ECO:0000313" key="4">
    <source>
        <dbReference type="Proteomes" id="UP001222325"/>
    </source>
</evidence>
<feature type="compositionally biased region" description="Basic and acidic residues" evidence="2">
    <location>
        <begin position="880"/>
        <end position="901"/>
    </location>
</feature>
<feature type="compositionally biased region" description="Basic and acidic residues" evidence="2">
    <location>
        <begin position="989"/>
        <end position="1001"/>
    </location>
</feature>
<feature type="region of interest" description="Disordered" evidence="2">
    <location>
        <begin position="130"/>
        <end position="165"/>
    </location>
</feature>
<dbReference type="AlphaFoldDB" id="A0AAD6XIH3"/>
<dbReference type="EMBL" id="JARJCN010000051">
    <property type="protein sequence ID" value="KAJ7081145.1"/>
    <property type="molecule type" value="Genomic_DNA"/>
</dbReference>
<feature type="compositionally biased region" description="Basic and acidic residues" evidence="2">
    <location>
        <begin position="48"/>
        <end position="58"/>
    </location>
</feature>
<feature type="region of interest" description="Disordered" evidence="2">
    <location>
        <begin position="224"/>
        <end position="271"/>
    </location>
</feature>
<dbReference type="Proteomes" id="UP001222325">
    <property type="component" value="Unassembled WGS sequence"/>
</dbReference>
<evidence type="ECO:0000313" key="3">
    <source>
        <dbReference type="EMBL" id="KAJ7081145.1"/>
    </source>
</evidence>
<feature type="compositionally biased region" description="Basic and acidic residues" evidence="2">
    <location>
        <begin position="429"/>
        <end position="438"/>
    </location>
</feature>
<keyword evidence="4" id="KW-1185">Reference proteome</keyword>
<organism evidence="3 4">
    <name type="scientific">Mycena belliarum</name>
    <dbReference type="NCBI Taxonomy" id="1033014"/>
    <lineage>
        <taxon>Eukaryota</taxon>
        <taxon>Fungi</taxon>
        <taxon>Dikarya</taxon>
        <taxon>Basidiomycota</taxon>
        <taxon>Agaricomycotina</taxon>
        <taxon>Agaricomycetes</taxon>
        <taxon>Agaricomycetidae</taxon>
        <taxon>Agaricales</taxon>
        <taxon>Marasmiineae</taxon>
        <taxon>Mycenaceae</taxon>
        <taxon>Mycena</taxon>
    </lineage>
</organism>
<feature type="compositionally biased region" description="Polar residues" evidence="2">
    <location>
        <begin position="841"/>
        <end position="859"/>
    </location>
</feature>
<feature type="region of interest" description="Disordered" evidence="2">
    <location>
        <begin position="972"/>
        <end position="1001"/>
    </location>
</feature>
<protein>
    <submittedName>
        <fullName evidence="3">Uncharacterized protein</fullName>
    </submittedName>
</protein>
<feature type="compositionally biased region" description="Acidic residues" evidence="2">
    <location>
        <begin position="616"/>
        <end position="637"/>
    </location>
</feature>
<proteinExistence type="predicted"/>
<reference evidence="3" key="1">
    <citation type="submission" date="2023-03" db="EMBL/GenBank/DDBJ databases">
        <title>Massive genome expansion in bonnet fungi (Mycena s.s.) driven by repeated elements and novel gene families across ecological guilds.</title>
        <authorList>
            <consortium name="Lawrence Berkeley National Laboratory"/>
            <person name="Harder C.B."/>
            <person name="Miyauchi S."/>
            <person name="Viragh M."/>
            <person name="Kuo A."/>
            <person name="Thoen E."/>
            <person name="Andreopoulos B."/>
            <person name="Lu D."/>
            <person name="Skrede I."/>
            <person name="Drula E."/>
            <person name="Henrissat B."/>
            <person name="Morin E."/>
            <person name="Kohler A."/>
            <person name="Barry K."/>
            <person name="LaButti K."/>
            <person name="Morin E."/>
            <person name="Salamov A."/>
            <person name="Lipzen A."/>
            <person name="Mereny Z."/>
            <person name="Hegedus B."/>
            <person name="Baldrian P."/>
            <person name="Stursova M."/>
            <person name="Weitz H."/>
            <person name="Taylor A."/>
            <person name="Grigoriev I.V."/>
            <person name="Nagy L.G."/>
            <person name="Martin F."/>
            <person name="Kauserud H."/>
        </authorList>
    </citation>
    <scope>NUCLEOTIDE SEQUENCE</scope>
    <source>
        <strain evidence="3">CBHHK173m</strain>
    </source>
</reference>
<accession>A0AAD6XIH3</accession>
<feature type="compositionally biased region" description="Pro residues" evidence="2">
    <location>
        <begin position="227"/>
        <end position="236"/>
    </location>
</feature>
<feature type="coiled-coil region" evidence="1">
    <location>
        <begin position="356"/>
        <end position="409"/>
    </location>
</feature>